<evidence type="ECO:0000313" key="1">
    <source>
        <dbReference type="EMBL" id="PKY60000.1"/>
    </source>
</evidence>
<evidence type="ECO:0000313" key="2">
    <source>
        <dbReference type="EMBL" id="PKY62893.1"/>
    </source>
</evidence>
<organism evidence="1 3">
    <name type="scientific">Rhizophagus irregularis</name>
    <dbReference type="NCBI Taxonomy" id="588596"/>
    <lineage>
        <taxon>Eukaryota</taxon>
        <taxon>Fungi</taxon>
        <taxon>Fungi incertae sedis</taxon>
        <taxon>Mucoromycota</taxon>
        <taxon>Glomeromycotina</taxon>
        <taxon>Glomeromycetes</taxon>
        <taxon>Glomerales</taxon>
        <taxon>Glomeraceae</taxon>
        <taxon>Rhizophagus</taxon>
    </lineage>
</organism>
<dbReference type="VEuPathDB" id="FungiDB:RhiirA1_543179"/>
<protein>
    <submittedName>
        <fullName evidence="1">Uncharacterized protein</fullName>
    </submittedName>
</protein>
<keyword evidence="3" id="KW-1185">Reference proteome</keyword>
<comment type="caution">
    <text evidence="1">The sequence shown here is derived from an EMBL/GenBank/DDBJ whole genome shotgun (WGS) entry which is preliminary data.</text>
</comment>
<dbReference type="EMBL" id="LLXI01003902">
    <property type="protein sequence ID" value="PKY60000.1"/>
    <property type="molecule type" value="Genomic_DNA"/>
</dbReference>
<sequence length="212" mass="24644">MDTTIENNDDEMTTWVNTKTREDIQAFYNNFENIYDDYLVKVMQFKTTNDYVELEKTITKPDALLKPGKIPIRLHKPETKVNPAVFFVAVFLIKKAGEALRGIIEETLYSVKIAEKDYERIKIENEEVLAGCAAMTKRINDMEKEKGDKDLTSGLMIADLENRIRNLEADVTAKERIILEKNETINSLWEKINAQDRESSYINVRYDKYGCR</sequence>
<proteinExistence type="predicted"/>
<gene>
    <name evidence="2" type="ORF">RhiirA4_490262</name>
    <name evidence="1" type="ORF">RhiirA4_516978</name>
</gene>
<dbReference type="Proteomes" id="UP000234323">
    <property type="component" value="Unassembled WGS sequence"/>
</dbReference>
<reference evidence="1 3" key="1">
    <citation type="submission" date="2015-10" db="EMBL/GenBank/DDBJ databases">
        <title>Genome analyses suggest a sexual origin of heterokaryosis in a supposedly ancient asexual fungus.</title>
        <authorList>
            <person name="Ropars J."/>
            <person name="Sedzielewska K."/>
            <person name="Noel J."/>
            <person name="Charron P."/>
            <person name="Farinelli L."/>
            <person name="Marton T."/>
            <person name="Kruger M."/>
            <person name="Pelin A."/>
            <person name="Brachmann A."/>
            <person name="Corradi N."/>
        </authorList>
    </citation>
    <scope>NUCLEOTIDE SEQUENCE [LARGE SCALE GENOMIC DNA]</scope>
    <source>
        <strain evidence="1 3">A4</strain>
    </source>
</reference>
<dbReference type="EMBL" id="LLXI01008323">
    <property type="protein sequence ID" value="PKY62893.1"/>
    <property type="molecule type" value="Genomic_DNA"/>
</dbReference>
<name>A0A2I1HM91_9GLOM</name>
<dbReference type="AlphaFoldDB" id="A0A2I1HM91"/>
<evidence type="ECO:0000313" key="3">
    <source>
        <dbReference type="Proteomes" id="UP000234323"/>
    </source>
</evidence>
<accession>A0A2I1HM91</accession>